<dbReference type="Gene3D" id="2.170.16.10">
    <property type="entry name" value="Hedgehog/Intein (Hint) domain"/>
    <property type="match status" value="1"/>
</dbReference>
<dbReference type="SUPFAM" id="SSF51294">
    <property type="entry name" value="Hedgehog/intein (Hint) domain"/>
    <property type="match status" value="1"/>
</dbReference>
<evidence type="ECO:0000313" key="3">
    <source>
        <dbReference type="Proteomes" id="UP000188879"/>
    </source>
</evidence>
<dbReference type="InterPro" id="IPR028992">
    <property type="entry name" value="Hedgehog/Intein_dom"/>
</dbReference>
<reference evidence="2 3" key="1">
    <citation type="submission" date="2016-10" db="EMBL/GenBank/DDBJ databases">
        <title>Draft Genome sequence of Roseomonas sp. strain M3.</title>
        <authorList>
            <person name="Subhash Y."/>
            <person name="Lee S."/>
        </authorList>
    </citation>
    <scope>NUCLEOTIDE SEQUENCE [LARGE SCALE GENOMIC DNA]</scope>
    <source>
        <strain evidence="2 3">M3</strain>
    </source>
</reference>
<sequence length="291" mass="31141">MARYEFNTLHQLDSSGAVIGSASLIVAESEDANLSPGDTVTMERLGEDFVFSFKFASDDGFVATLISTTSGFPPGDYFFTDTFRSNGYEPANDGETYVLCFLEGTRIATPVGEVPVESLAIGDLVRCADGRDRPVRWLGRRTVAARFADPRACFPIRLQAGALGEALPARDLFVSPRHALMLDGVLAEAAALVNGHSIRQVAAPAPRFTYVHVELADHALVLAEGVAAESFVDNAARSRFDNFAEFVALYGDAPAATGELAAPRVKTPRQLPPALRARLAARAALLRPEAA</sequence>
<protein>
    <recommendedName>
        <fullName evidence="1">Hedgehog/Intein (Hint) domain-containing protein</fullName>
    </recommendedName>
</protein>
<organism evidence="2 3">
    <name type="scientific">Teichococcus deserti</name>
    <dbReference type="NCBI Taxonomy" id="1817963"/>
    <lineage>
        <taxon>Bacteria</taxon>
        <taxon>Pseudomonadati</taxon>
        <taxon>Pseudomonadota</taxon>
        <taxon>Alphaproteobacteria</taxon>
        <taxon>Acetobacterales</taxon>
        <taxon>Roseomonadaceae</taxon>
        <taxon>Roseomonas</taxon>
    </lineage>
</organism>
<dbReference type="AlphaFoldDB" id="A0A1V2GY10"/>
<accession>A0A1V2GY10</accession>
<dbReference type="OrthoDB" id="6305173at2"/>
<dbReference type="InterPro" id="IPR036844">
    <property type="entry name" value="Hint_dom_sf"/>
</dbReference>
<dbReference type="Proteomes" id="UP000188879">
    <property type="component" value="Unassembled WGS sequence"/>
</dbReference>
<dbReference type="Pfam" id="PF13403">
    <property type="entry name" value="Hint_2"/>
    <property type="match status" value="1"/>
</dbReference>
<feature type="domain" description="Hedgehog/Intein (Hint)" evidence="1">
    <location>
        <begin position="100"/>
        <end position="233"/>
    </location>
</feature>
<evidence type="ECO:0000313" key="2">
    <source>
        <dbReference type="EMBL" id="ONG49990.1"/>
    </source>
</evidence>
<gene>
    <name evidence="2" type="ORF">BKE38_20055</name>
</gene>
<name>A0A1V2GY10_9PROT</name>
<dbReference type="RefSeq" id="WP_076959079.1">
    <property type="nucleotide sequence ID" value="NZ_MLCO01000214.1"/>
</dbReference>
<keyword evidence="3" id="KW-1185">Reference proteome</keyword>
<evidence type="ECO:0000259" key="1">
    <source>
        <dbReference type="Pfam" id="PF13403"/>
    </source>
</evidence>
<dbReference type="EMBL" id="MLCO01000214">
    <property type="protein sequence ID" value="ONG49990.1"/>
    <property type="molecule type" value="Genomic_DNA"/>
</dbReference>
<comment type="caution">
    <text evidence="2">The sequence shown here is derived from an EMBL/GenBank/DDBJ whole genome shotgun (WGS) entry which is preliminary data.</text>
</comment>
<proteinExistence type="predicted"/>